<name>A0A8H3R243_9GLOM</name>
<dbReference type="Proteomes" id="UP000615446">
    <property type="component" value="Unassembled WGS sequence"/>
</dbReference>
<evidence type="ECO:0000256" key="1">
    <source>
        <dbReference type="SAM" id="MobiDB-lite"/>
    </source>
</evidence>
<reference evidence="2" key="1">
    <citation type="submission" date="2019-10" db="EMBL/GenBank/DDBJ databases">
        <title>Conservation and host-specific expression of non-tandemly repeated heterogenous ribosome RNA gene in arbuscular mycorrhizal fungi.</title>
        <authorList>
            <person name="Maeda T."/>
            <person name="Kobayashi Y."/>
            <person name="Nakagawa T."/>
            <person name="Ezawa T."/>
            <person name="Yamaguchi K."/>
            <person name="Bino T."/>
            <person name="Nishimoto Y."/>
            <person name="Shigenobu S."/>
            <person name="Kawaguchi M."/>
        </authorList>
    </citation>
    <scope>NUCLEOTIDE SEQUENCE</scope>
    <source>
        <strain evidence="2">HR1</strain>
    </source>
</reference>
<sequence>MSNKQSSFNTPQQPKELPISSSVIPPARPISSNDKGQASTTKKIKLQEDYARTSNLIITGYQSEQEE</sequence>
<dbReference type="AlphaFoldDB" id="A0A8H3R243"/>
<feature type="region of interest" description="Disordered" evidence="1">
    <location>
        <begin position="1"/>
        <end position="49"/>
    </location>
</feature>
<dbReference type="EMBL" id="BLAL01000285">
    <property type="protein sequence ID" value="GET00013.1"/>
    <property type="molecule type" value="Genomic_DNA"/>
</dbReference>
<accession>A0A8H3R243</accession>
<feature type="compositionally biased region" description="Polar residues" evidence="1">
    <location>
        <begin position="1"/>
        <end position="23"/>
    </location>
</feature>
<protein>
    <submittedName>
        <fullName evidence="2">Uncharacterized protein</fullName>
    </submittedName>
</protein>
<organism evidence="2 3">
    <name type="scientific">Rhizophagus clarus</name>
    <dbReference type="NCBI Taxonomy" id="94130"/>
    <lineage>
        <taxon>Eukaryota</taxon>
        <taxon>Fungi</taxon>
        <taxon>Fungi incertae sedis</taxon>
        <taxon>Mucoromycota</taxon>
        <taxon>Glomeromycotina</taxon>
        <taxon>Glomeromycetes</taxon>
        <taxon>Glomerales</taxon>
        <taxon>Glomeraceae</taxon>
        <taxon>Rhizophagus</taxon>
    </lineage>
</organism>
<comment type="caution">
    <text evidence="2">The sequence shown here is derived from an EMBL/GenBank/DDBJ whole genome shotgun (WGS) entry which is preliminary data.</text>
</comment>
<gene>
    <name evidence="2" type="ORF">RCL2_002648900</name>
</gene>
<evidence type="ECO:0000313" key="2">
    <source>
        <dbReference type="EMBL" id="GET00013.1"/>
    </source>
</evidence>
<evidence type="ECO:0000313" key="3">
    <source>
        <dbReference type="Proteomes" id="UP000615446"/>
    </source>
</evidence>
<feature type="compositionally biased region" description="Polar residues" evidence="1">
    <location>
        <begin position="30"/>
        <end position="41"/>
    </location>
</feature>
<proteinExistence type="predicted"/>